<dbReference type="EMBL" id="JANRHA010000028">
    <property type="protein sequence ID" value="MDG3017204.1"/>
    <property type="molecule type" value="Genomic_DNA"/>
</dbReference>
<dbReference type="Pfam" id="PF07859">
    <property type="entry name" value="Abhydrolase_3"/>
    <property type="match status" value="1"/>
</dbReference>
<feature type="domain" description="Alpha/beta hydrolase fold-3" evidence="2">
    <location>
        <begin position="109"/>
        <end position="315"/>
    </location>
</feature>
<evidence type="ECO:0000313" key="4">
    <source>
        <dbReference type="Proteomes" id="UP001152755"/>
    </source>
</evidence>
<keyword evidence="1 3" id="KW-0378">Hydrolase</keyword>
<organism evidence="3 4">
    <name type="scientific">Speluncibacter jeojiensis</name>
    <dbReference type="NCBI Taxonomy" id="2710754"/>
    <lineage>
        <taxon>Bacteria</taxon>
        <taxon>Bacillati</taxon>
        <taxon>Actinomycetota</taxon>
        <taxon>Actinomycetes</taxon>
        <taxon>Mycobacteriales</taxon>
        <taxon>Speluncibacteraceae</taxon>
        <taxon>Speluncibacter</taxon>
    </lineage>
</organism>
<dbReference type="Proteomes" id="UP001152755">
    <property type="component" value="Unassembled WGS sequence"/>
</dbReference>
<dbReference type="SUPFAM" id="SSF53474">
    <property type="entry name" value="alpha/beta-Hydrolases"/>
    <property type="match status" value="1"/>
</dbReference>
<gene>
    <name evidence="3" type="ORF">NVS88_21850</name>
</gene>
<reference evidence="3" key="1">
    <citation type="submission" date="2022-08" db="EMBL/GenBank/DDBJ databases">
        <title>Genome analysis of Corynebacteriales strain.</title>
        <authorList>
            <person name="Lee S.D."/>
        </authorList>
    </citation>
    <scope>NUCLEOTIDE SEQUENCE</scope>
    <source>
        <strain evidence="3">D3-21</strain>
    </source>
</reference>
<dbReference type="Gene3D" id="3.40.50.1820">
    <property type="entry name" value="alpha/beta hydrolase"/>
    <property type="match status" value="1"/>
</dbReference>
<evidence type="ECO:0000313" key="3">
    <source>
        <dbReference type="EMBL" id="MDG3017204.1"/>
    </source>
</evidence>
<protein>
    <submittedName>
        <fullName evidence="3">Alpha/beta hydrolase</fullName>
    </submittedName>
</protein>
<dbReference type="PANTHER" id="PTHR48081">
    <property type="entry name" value="AB HYDROLASE SUPERFAMILY PROTEIN C4A8.06C"/>
    <property type="match status" value="1"/>
</dbReference>
<keyword evidence="4" id="KW-1185">Reference proteome</keyword>
<accession>A0A9X4M5G5</accession>
<dbReference type="InterPro" id="IPR050300">
    <property type="entry name" value="GDXG_lipolytic_enzyme"/>
</dbReference>
<dbReference type="GO" id="GO:0016787">
    <property type="term" value="F:hydrolase activity"/>
    <property type="evidence" value="ECO:0007669"/>
    <property type="project" value="UniProtKB-KW"/>
</dbReference>
<proteinExistence type="predicted"/>
<name>A0A9X4M5G5_9ACTN</name>
<dbReference type="RefSeq" id="WP_332520852.1">
    <property type="nucleotide sequence ID" value="NZ_JANRHA010000028.1"/>
</dbReference>
<evidence type="ECO:0000256" key="1">
    <source>
        <dbReference type="ARBA" id="ARBA00022801"/>
    </source>
</evidence>
<dbReference type="InterPro" id="IPR013094">
    <property type="entry name" value="AB_hydrolase_3"/>
</dbReference>
<comment type="caution">
    <text evidence="3">The sequence shown here is derived from an EMBL/GenBank/DDBJ whole genome shotgun (WGS) entry which is preliminary data.</text>
</comment>
<dbReference type="PANTHER" id="PTHR48081:SF8">
    <property type="entry name" value="ALPHA_BETA HYDROLASE FOLD-3 DOMAIN-CONTAINING PROTEIN-RELATED"/>
    <property type="match status" value="1"/>
</dbReference>
<evidence type="ECO:0000259" key="2">
    <source>
        <dbReference type="Pfam" id="PF07859"/>
    </source>
</evidence>
<dbReference type="InterPro" id="IPR029058">
    <property type="entry name" value="AB_hydrolase_fold"/>
</dbReference>
<sequence length="341" mass="36145">MSHRESSYRGEQLSTSVGKAVSIRAPYDPELEVGLTHLPADIFGTEDGPSSIEESRALMASWRPSVESLTRGGAVVVDERQVPGPEGEPDVTLLIMSPAQGNGPWPVIYHVHGGAMVAGDRFYGAESLADLVVALKVVVVSVEYRLAPEHQHPAPVEDCYAGLEWVAENAGGLGIDSRRIVVMGGSAGSALAASTALLARDRRGPVISHQILGCPMLDDRLQGPSIHAPDLHSTNFRKMLQHSWASLLGDAAGGPDVSPYASPARAEDLSGLPPAYIDVGSSEVLLSEAVEYATRLSYAGVPVELHVWPGAFHGFNSLVPHAAVSRTANETRLAYLSRALL</sequence>
<dbReference type="AlphaFoldDB" id="A0A9X4M5G5"/>